<comment type="similarity">
    <text evidence="1 7">Belongs to the GcvT family.</text>
</comment>
<feature type="binding site" evidence="8">
    <location>
        <position position="207"/>
    </location>
    <ligand>
        <name>substrate</name>
    </ligand>
</feature>
<evidence type="ECO:0000256" key="3">
    <source>
        <dbReference type="ARBA" id="ARBA00022576"/>
    </source>
</evidence>
<dbReference type="InterPro" id="IPR029043">
    <property type="entry name" value="GcvT/YgfZ_C"/>
</dbReference>
<dbReference type="GO" id="GO:0004047">
    <property type="term" value="F:aminomethyltransferase activity"/>
    <property type="evidence" value="ECO:0007669"/>
    <property type="project" value="UniProtKB-UniRule"/>
</dbReference>
<dbReference type="GO" id="GO:0008168">
    <property type="term" value="F:methyltransferase activity"/>
    <property type="evidence" value="ECO:0007669"/>
    <property type="project" value="UniProtKB-KW"/>
</dbReference>
<evidence type="ECO:0000256" key="8">
    <source>
        <dbReference type="PIRSR" id="PIRSR006487-1"/>
    </source>
</evidence>
<comment type="function">
    <text evidence="7">The glycine cleavage system catalyzes the degradation of glycine.</text>
</comment>
<evidence type="ECO:0000256" key="7">
    <source>
        <dbReference type="HAMAP-Rule" id="MF_00259"/>
    </source>
</evidence>
<reference evidence="11" key="1">
    <citation type="submission" date="2020-02" db="EMBL/GenBank/DDBJ databases">
        <authorList>
            <person name="Meier V. D."/>
        </authorList>
    </citation>
    <scope>NUCLEOTIDE SEQUENCE</scope>
    <source>
        <strain evidence="11">AVDCRST_MAG75</strain>
    </source>
</reference>
<evidence type="ECO:0000256" key="2">
    <source>
        <dbReference type="ARBA" id="ARBA00012616"/>
    </source>
</evidence>
<keyword evidence="3 7" id="KW-0032">Aminotransferase</keyword>
<dbReference type="PIRSF" id="PIRSF006487">
    <property type="entry name" value="GcvT"/>
    <property type="match status" value="1"/>
</dbReference>
<dbReference type="GO" id="GO:0032259">
    <property type="term" value="P:methylation"/>
    <property type="evidence" value="ECO:0007669"/>
    <property type="project" value="UniProtKB-KW"/>
</dbReference>
<dbReference type="EC" id="2.1.2.10" evidence="2 7"/>
<dbReference type="InterPro" id="IPR022903">
    <property type="entry name" value="GcvT_bac"/>
</dbReference>
<protein>
    <recommendedName>
        <fullName evidence="2 7">Aminomethyltransferase</fullName>
        <ecNumber evidence="2 7">2.1.2.10</ecNumber>
    </recommendedName>
    <alternativeName>
        <fullName evidence="5 7">Glycine cleavage system T protein</fullName>
    </alternativeName>
</protein>
<keyword evidence="4 7" id="KW-0808">Transferase</keyword>
<dbReference type="InterPro" id="IPR013977">
    <property type="entry name" value="GcvT_C"/>
</dbReference>
<dbReference type="SUPFAM" id="SSF101790">
    <property type="entry name" value="Aminomethyltransferase beta-barrel domain"/>
    <property type="match status" value="1"/>
</dbReference>
<evidence type="ECO:0000259" key="9">
    <source>
        <dbReference type="Pfam" id="PF01571"/>
    </source>
</evidence>
<dbReference type="Pfam" id="PF08669">
    <property type="entry name" value="GCV_T_C"/>
    <property type="match status" value="1"/>
</dbReference>
<proteinExistence type="inferred from homology"/>
<evidence type="ECO:0000256" key="4">
    <source>
        <dbReference type="ARBA" id="ARBA00022679"/>
    </source>
</evidence>
<dbReference type="Pfam" id="PF01571">
    <property type="entry name" value="GCV_T"/>
    <property type="match status" value="1"/>
</dbReference>
<name>A0A6J4N8Z6_9ACTN</name>
<dbReference type="Gene3D" id="3.30.1360.120">
    <property type="entry name" value="Probable tRNA modification gtpase trme, domain 1"/>
    <property type="match status" value="1"/>
</dbReference>
<dbReference type="PANTHER" id="PTHR43757">
    <property type="entry name" value="AMINOMETHYLTRANSFERASE"/>
    <property type="match status" value="1"/>
</dbReference>
<evidence type="ECO:0000259" key="10">
    <source>
        <dbReference type="Pfam" id="PF08669"/>
    </source>
</evidence>
<organism evidence="11">
    <name type="scientific">uncultured Propionibacteriaceae bacterium</name>
    <dbReference type="NCBI Taxonomy" id="257457"/>
    <lineage>
        <taxon>Bacteria</taxon>
        <taxon>Bacillati</taxon>
        <taxon>Actinomycetota</taxon>
        <taxon>Actinomycetes</taxon>
        <taxon>Propionibacteriales</taxon>
        <taxon>Propionibacteriaceae</taxon>
        <taxon>environmental samples</taxon>
    </lineage>
</organism>
<dbReference type="InterPro" id="IPR006223">
    <property type="entry name" value="GcvT"/>
</dbReference>
<dbReference type="InterPro" id="IPR028896">
    <property type="entry name" value="GcvT/YgfZ/DmdA"/>
</dbReference>
<dbReference type="NCBIfam" id="NF001567">
    <property type="entry name" value="PRK00389.1"/>
    <property type="match status" value="1"/>
</dbReference>
<evidence type="ECO:0000313" key="11">
    <source>
        <dbReference type="EMBL" id="CAA9381211.1"/>
    </source>
</evidence>
<evidence type="ECO:0000256" key="1">
    <source>
        <dbReference type="ARBA" id="ARBA00008609"/>
    </source>
</evidence>
<evidence type="ECO:0000256" key="6">
    <source>
        <dbReference type="ARBA" id="ARBA00047665"/>
    </source>
</evidence>
<dbReference type="GO" id="GO:0008483">
    <property type="term" value="F:transaminase activity"/>
    <property type="evidence" value="ECO:0007669"/>
    <property type="project" value="UniProtKB-KW"/>
</dbReference>
<sequence>MADIAQPGLKRSPLHQRHVEAGAKFAEFGGWSMPLEYAGGGVLVEHAAVRTAVGLFDVSHLGKLTVAGPGAADFVNRCLTNDLAKIQPGQAQYTLLCTPDGGVVDDMIAYLKAPDEVFLIPNAANSAQVAAVLAAAAPDGVTVTNQHEDFAVLAVQGPGSDDVLAAAGLPSGHAYMSFRSAVLGGSGPDGCELVVCRTGYTGERGYELVAPSRDAVAVWDAVVAAGESYGLRPAGLGARDTLRTEMGYPLHGADLSPSITPVEARLGWAVGWHKETFIGDRALRAEKDAGPARLLRGLRAAGRGIPRPGMSILDDAGAPVGVVTSGTFSPTLKTGIALALLDAAFTDGDAVAVDIRGRAESFVVTRPPFVPAGARGT</sequence>
<dbReference type="GO" id="GO:0005960">
    <property type="term" value="C:glycine cleavage complex"/>
    <property type="evidence" value="ECO:0007669"/>
    <property type="project" value="InterPro"/>
</dbReference>
<comment type="subunit">
    <text evidence="7">The glycine cleavage system is composed of four proteins: P, T, L and H.</text>
</comment>
<keyword evidence="11" id="KW-0489">Methyltransferase</keyword>
<comment type="catalytic activity">
    <reaction evidence="6 7">
        <text>N(6)-[(R)-S(8)-aminomethyldihydrolipoyl]-L-lysyl-[protein] + (6S)-5,6,7,8-tetrahydrofolate = N(6)-[(R)-dihydrolipoyl]-L-lysyl-[protein] + (6R)-5,10-methylene-5,6,7,8-tetrahydrofolate + NH4(+)</text>
        <dbReference type="Rhea" id="RHEA:16945"/>
        <dbReference type="Rhea" id="RHEA-COMP:10475"/>
        <dbReference type="Rhea" id="RHEA-COMP:10492"/>
        <dbReference type="ChEBI" id="CHEBI:15636"/>
        <dbReference type="ChEBI" id="CHEBI:28938"/>
        <dbReference type="ChEBI" id="CHEBI:57453"/>
        <dbReference type="ChEBI" id="CHEBI:83100"/>
        <dbReference type="ChEBI" id="CHEBI:83143"/>
        <dbReference type="EC" id="2.1.2.10"/>
    </reaction>
</comment>
<accession>A0A6J4N8Z6</accession>
<gene>
    <name evidence="7" type="primary">gcvT</name>
    <name evidence="11" type="ORF">AVDCRST_MAG75-972</name>
</gene>
<dbReference type="AlphaFoldDB" id="A0A6J4N8Z6"/>
<dbReference type="InterPro" id="IPR006222">
    <property type="entry name" value="GCVT_N"/>
</dbReference>
<dbReference type="GO" id="GO:0005829">
    <property type="term" value="C:cytosol"/>
    <property type="evidence" value="ECO:0007669"/>
    <property type="project" value="TreeGrafter"/>
</dbReference>
<dbReference type="SUPFAM" id="SSF103025">
    <property type="entry name" value="Folate-binding domain"/>
    <property type="match status" value="1"/>
</dbReference>
<dbReference type="GO" id="GO:0019464">
    <property type="term" value="P:glycine decarboxylation via glycine cleavage system"/>
    <property type="evidence" value="ECO:0007669"/>
    <property type="project" value="UniProtKB-UniRule"/>
</dbReference>
<dbReference type="HAMAP" id="MF_00259">
    <property type="entry name" value="GcvT"/>
    <property type="match status" value="1"/>
</dbReference>
<feature type="domain" description="GCVT N-terminal" evidence="9">
    <location>
        <begin position="14"/>
        <end position="274"/>
    </location>
</feature>
<evidence type="ECO:0000256" key="5">
    <source>
        <dbReference type="ARBA" id="ARBA00031395"/>
    </source>
</evidence>
<dbReference type="PANTHER" id="PTHR43757:SF2">
    <property type="entry name" value="AMINOMETHYLTRANSFERASE, MITOCHONDRIAL"/>
    <property type="match status" value="1"/>
</dbReference>
<feature type="domain" description="Aminomethyltransferase C-terminal" evidence="10">
    <location>
        <begin position="295"/>
        <end position="370"/>
    </location>
</feature>
<dbReference type="EMBL" id="CADCUO010000063">
    <property type="protein sequence ID" value="CAA9381211.1"/>
    <property type="molecule type" value="Genomic_DNA"/>
</dbReference>
<dbReference type="NCBIfam" id="TIGR00528">
    <property type="entry name" value="gcvT"/>
    <property type="match status" value="1"/>
</dbReference>
<dbReference type="InterPro" id="IPR027266">
    <property type="entry name" value="TrmE/GcvT-like"/>
</dbReference>